<evidence type="ECO:0000313" key="3">
    <source>
        <dbReference type="Proteomes" id="UP000000763"/>
    </source>
</evidence>
<gene>
    <name evidence="2" type="primary">OJ1634_B10.109</name>
</gene>
<feature type="compositionally biased region" description="Basic residues" evidence="1">
    <location>
        <begin position="45"/>
        <end position="63"/>
    </location>
</feature>
<feature type="region of interest" description="Disordered" evidence="1">
    <location>
        <begin position="1"/>
        <end position="94"/>
    </location>
</feature>
<proteinExistence type="predicted"/>
<evidence type="ECO:0000313" key="2">
    <source>
        <dbReference type="EMBL" id="BAC15498.1"/>
    </source>
</evidence>
<dbReference type="GO" id="GO:0000398">
    <property type="term" value="P:mRNA splicing, via spliceosome"/>
    <property type="evidence" value="ECO:0007669"/>
    <property type="project" value="InterPro"/>
</dbReference>
<evidence type="ECO:0000256" key="1">
    <source>
        <dbReference type="SAM" id="MobiDB-lite"/>
    </source>
</evidence>
<reference evidence="3" key="1">
    <citation type="journal article" date="2005" name="Nature">
        <title>The map-based sequence of the rice genome.</title>
        <authorList>
            <consortium name="International rice genome sequencing project (IRGSP)"/>
            <person name="Matsumoto T."/>
            <person name="Wu J."/>
            <person name="Kanamori H."/>
            <person name="Katayose Y."/>
            <person name="Fujisawa M."/>
            <person name="Namiki N."/>
            <person name="Mizuno H."/>
            <person name="Yamamoto K."/>
            <person name="Antonio B.A."/>
            <person name="Baba T."/>
            <person name="Sakata K."/>
            <person name="Nagamura Y."/>
            <person name="Aoki H."/>
            <person name="Arikawa K."/>
            <person name="Arita K."/>
            <person name="Bito T."/>
            <person name="Chiden Y."/>
            <person name="Fujitsuka N."/>
            <person name="Fukunaka R."/>
            <person name="Hamada M."/>
            <person name="Harada C."/>
            <person name="Hayashi A."/>
            <person name="Hijishita S."/>
            <person name="Honda M."/>
            <person name="Hosokawa S."/>
            <person name="Ichikawa Y."/>
            <person name="Idonuma A."/>
            <person name="Iijima M."/>
            <person name="Ikeda M."/>
            <person name="Ikeno M."/>
            <person name="Ito K."/>
            <person name="Ito S."/>
            <person name="Ito T."/>
            <person name="Ito Y."/>
            <person name="Ito Y."/>
            <person name="Iwabuchi A."/>
            <person name="Kamiya K."/>
            <person name="Karasawa W."/>
            <person name="Kurita K."/>
            <person name="Katagiri S."/>
            <person name="Kikuta A."/>
            <person name="Kobayashi H."/>
            <person name="Kobayashi N."/>
            <person name="Machita K."/>
            <person name="Maehara T."/>
            <person name="Masukawa M."/>
            <person name="Mizubayashi T."/>
            <person name="Mukai Y."/>
            <person name="Nagasaki H."/>
            <person name="Nagata Y."/>
            <person name="Naito S."/>
            <person name="Nakashima M."/>
            <person name="Nakama Y."/>
            <person name="Nakamichi Y."/>
            <person name="Nakamura M."/>
            <person name="Meguro A."/>
            <person name="Negishi M."/>
            <person name="Ohta I."/>
            <person name="Ohta T."/>
            <person name="Okamoto M."/>
            <person name="Ono N."/>
            <person name="Saji S."/>
            <person name="Sakaguchi M."/>
            <person name="Sakai K."/>
            <person name="Shibata M."/>
            <person name="Shimokawa T."/>
            <person name="Song J."/>
            <person name="Takazaki Y."/>
            <person name="Terasawa K."/>
            <person name="Tsugane M."/>
            <person name="Tsuji K."/>
            <person name="Ueda S."/>
            <person name="Waki K."/>
            <person name="Yamagata H."/>
            <person name="Yamamoto M."/>
            <person name="Yamamoto S."/>
            <person name="Yamane H."/>
            <person name="Yoshiki S."/>
            <person name="Yoshihara R."/>
            <person name="Yukawa K."/>
            <person name="Zhong H."/>
            <person name="Yano M."/>
            <person name="Yuan Q."/>
            <person name="Ouyang S."/>
            <person name="Liu J."/>
            <person name="Jones K.M."/>
            <person name="Gansberger K."/>
            <person name="Moffat K."/>
            <person name="Hill J."/>
            <person name="Bera J."/>
            <person name="Fadrosh D."/>
            <person name="Jin S."/>
            <person name="Johri S."/>
            <person name="Kim M."/>
            <person name="Overton L."/>
            <person name="Reardon M."/>
            <person name="Tsitrin T."/>
            <person name="Vuong H."/>
            <person name="Weaver B."/>
            <person name="Ciecko A."/>
            <person name="Tallon L."/>
            <person name="Jackson J."/>
            <person name="Pai G."/>
            <person name="Aken S.V."/>
            <person name="Utterback T."/>
            <person name="Reidmuller S."/>
            <person name="Feldblyum T."/>
            <person name="Hsiao J."/>
            <person name="Zismann V."/>
            <person name="Iobst S."/>
            <person name="de Vazeille A.R."/>
            <person name="Buell C.R."/>
            <person name="Ying K."/>
            <person name="Li Y."/>
            <person name="Lu T."/>
            <person name="Huang Y."/>
            <person name="Zhao Q."/>
            <person name="Feng Q."/>
            <person name="Zhang L."/>
            <person name="Zhu J."/>
            <person name="Weng Q."/>
            <person name="Mu J."/>
            <person name="Lu Y."/>
            <person name="Fan D."/>
            <person name="Liu Y."/>
            <person name="Guan J."/>
            <person name="Zhang Y."/>
            <person name="Yu S."/>
            <person name="Liu X."/>
            <person name="Zhang Y."/>
            <person name="Hong G."/>
            <person name="Han B."/>
            <person name="Choisne N."/>
            <person name="Demange N."/>
            <person name="Orjeda G."/>
            <person name="Samain S."/>
            <person name="Cattolico L."/>
            <person name="Pelletier E."/>
            <person name="Couloux A."/>
            <person name="Segurens B."/>
            <person name="Wincker P."/>
            <person name="D'Hont A."/>
            <person name="Scarpelli C."/>
            <person name="Weissenbach J."/>
            <person name="Salanoubat M."/>
            <person name="Quetier F."/>
            <person name="Yu Y."/>
            <person name="Kim H.R."/>
            <person name="Rambo T."/>
            <person name="Currie J."/>
            <person name="Collura K."/>
            <person name="Luo M."/>
            <person name="Yang T."/>
            <person name="Ammiraju J.S.S."/>
            <person name="Engler F."/>
            <person name="Soderlund C."/>
            <person name="Wing R.A."/>
            <person name="Palmer L.E."/>
            <person name="de la Bastide M."/>
            <person name="Spiegel L."/>
            <person name="Nascimento L."/>
            <person name="Zutavern T."/>
            <person name="O'Shaughnessy A."/>
            <person name="Dike S."/>
            <person name="Dedhia N."/>
            <person name="Preston R."/>
            <person name="Balija V."/>
            <person name="McCombie W.R."/>
            <person name="Chow T."/>
            <person name="Chen H."/>
            <person name="Chung M."/>
            <person name="Chen C."/>
            <person name="Shaw J."/>
            <person name="Wu H."/>
            <person name="Hsiao K."/>
            <person name="Chao Y."/>
            <person name="Chu M."/>
            <person name="Cheng C."/>
            <person name="Hour A."/>
            <person name="Lee P."/>
            <person name="Lin S."/>
            <person name="Lin Y."/>
            <person name="Liou J."/>
            <person name="Liu S."/>
            <person name="Hsing Y."/>
            <person name="Raghuvanshi S."/>
            <person name="Mohanty A."/>
            <person name="Bharti A.K."/>
            <person name="Gaur A."/>
            <person name="Gupta V."/>
            <person name="Kumar D."/>
            <person name="Ravi V."/>
            <person name="Vij S."/>
            <person name="Kapur A."/>
            <person name="Khurana P."/>
            <person name="Khurana P."/>
            <person name="Khurana J.P."/>
            <person name="Tyagi A.K."/>
            <person name="Gaikwad K."/>
            <person name="Singh A."/>
            <person name="Dalal V."/>
            <person name="Srivastava S."/>
            <person name="Dixit A."/>
            <person name="Pal A.K."/>
            <person name="Ghazi I.A."/>
            <person name="Yadav M."/>
            <person name="Pandit A."/>
            <person name="Bhargava A."/>
            <person name="Sureshbabu K."/>
            <person name="Batra K."/>
            <person name="Sharma T.R."/>
            <person name="Mohapatra T."/>
            <person name="Singh N.K."/>
            <person name="Messing J."/>
            <person name="Nelson A.B."/>
            <person name="Fuks G."/>
            <person name="Kavchok S."/>
            <person name="Keizer G."/>
            <person name="Linton E."/>
            <person name="Llaca V."/>
            <person name="Song R."/>
            <person name="Tanyolac B."/>
            <person name="Young S."/>
            <person name="Ho-Il K."/>
            <person name="Hahn J.H."/>
            <person name="Sangsakoo G."/>
            <person name="Vanavichit A."/>
            <person name="de Mattos Luiz.A.T."/>
            <person name="Zimmer P.D."/>
            <person name="Malone G."/>
            <person name="Dellagostin O."/>
            <person name="de Oliveira A.C."/>
            <person name="Bevan M."/>
            <person name="Bancroft I."/>
            <person name="Minx P."/>
            <person name="Cordum H."/>
            <person name="Wilson R."/>
            <person name="Cheng Z."/>
            <person name="Jin W."/>
            <person name="Jiang J."/>
            <person name="Leong S.A."/>
            <person name="Iwama H."/>
            <person name="Gojobori T."/>
            <person name="Itoh T."/>
            <person name="Niimura Y."/>
            <person name="Fujii Y."/>
            <person name="Habara T."/>
            <person name="Sakai H."/>
            <person name="Sato Y."/>
            <person name="Wilson G."/>
            <person name="Kumar K."/>
            <person name="McCouch S."/>
            <person name="Juretic N."/>
            <person name="Hoen D."/>
            <person name="Wright S."/>
            <person name="Bruskiewich R."/>
            <person name="Bureau T."/>
            <person name="Miyao A."/>
            <person name="Hirochika H."/>
            <person name="Nishikawa T."/>
            <person name="Kadowaki K."/>
            <person name="Sugiura M."/>
            <person name="Burr B."/>
            <person name="Sasaki T."/>
        </authorList>
    </citation>
    <scope>NUCLEOTIDE SEQUENCE [LARGE SCALE GENOMIC DNA]</scope>
    <source>
        <strain evidence="3">cv. Nipponbare</strain>
    </source>
</reference>
<reference evidence="3" key="2">
    <citation type="journal article" date="2008" name="Nucleic Acids Res.">
        <title>The rice annotation project database (RAP-DB): 2008 update.</title>
        <authorList>
            <consortium name="The rice annotation project (RAP)"/>
        </authorList>
    </citation>
    <scope>GENOME REANNOTATION</scope>
    <source>
        <strain evidence="3">cv. Nipponbare</strain>
    </source>
</reference>
<dbReference type="Proteomes" id="UP000000763">
    <property type="component" value="Chromosome 7"/>
</dbReference>
<sequence>MEGCGGGESGGNRSRSRRRPSVGRHRHPSIGHRRRPPSLILPPRTRGRRSRRVPFSRVGHRRPPPPLTSTATGRPPTRLALAPSGPAKPVPLYGKRGGFVPRRLEDFGDGGAFPEILALTVDAKGSVAFNAIVKQGENAARAPAQPPPAAARSPILPSPLRASLACRRRSLSPPAARFHHPSPPEGKRGVELHRFCKFGESRFLVLRLRDTI</sequence>
<accession>Q8H5A6</accession>
<name>Q8H5A6_ORYSJ</name>
<dbReference type="EMBL" id="AP003840">
    <property type="protein sequence ID" value="BAC15498.1"/>
    <property type="molecule type" value="Genomic_DNA"/>
</dbReference>
<feature type="compositionally biased region" description="Basic residues" evidence="1">
    <location>
        <begin position="14"/>
        <end position="36"/>
    </location>
</feature>
<protein>
    <submittedName>
        <fullName evidence="2">Uncharacterized protein</fullName>
    </submittedName>
</protein>
<dbReference type="InterPro" id="IPR017862">
    <property type="entry name" value="SKI-int_prot_SKIP"/>
</dbReference>
<organism evidence="2 3">
    <name type="scientific">Oryza sativa subsp. japonica</name>
    <name type="common">Rice</name>
    <dbReference type="NCBI Taxonomy" id="39947"/>
    <lineage>
        <taxon>Eukaryota</taxon>
        <taxon>Viridiplantae</taxon>
        <taxon>Streptophyta</taxon>
        <taxon>Embryophyta</taxon>
        <taxon>Tracheophyta</taxon>
        <taxon>Spermatophyta</taxon>
        <taxon>Magnoliopsida</taxon>
        <taxon>Liliopsida</taxon>
        <taxon>Poales</taxon>
        <taxon>Poaceae</taxon>
        <taxon>BOP clade</taxon>
        <taxon>Oryzoideae</taxon>
        <taxon>Oryzeae</taxon>
        <taxon>Oryzinae</taxon>
        <taxon>Oryza</taxon>
        <taxon>Oryza sativa</taxon>
    </lineage>
</organism>
<feature type="compositionally biased region" description="Gly residues" evidence="1">
    <location>
        <begin position="1"/>
        <end position="10"/>
    </location>
</feature>
<dbReference type="GO" id="GO:0005681">
    <property type="term" value="C:spliceosomal complex"/>
    <property type="evidence" value="ECO:0007669"/>
    <property type="project" value="InterPro"/>
</dbReference>
<dbReference type="AlphaFoldDB" id="Q8H5A6"/>
<dbReference type="PANTHER" id="PTHR12096">
    <property type="entry name" value="NUCLEAR PROTEIN SKIP-RELATED"/>
    <property type="match status" value="1"/>
</dbReference>